<evidence type="ECO:0000313" key="7">
    <source>
        <dbReference type="EMBL" id="KAK2651893.1"/>
    </source>
</evidence>
<dbReference type="AlphaFoldDB" id="A0AAD9X386"/>
<evidence type="ECO:0000256" key="1">
    <source>
        <dbReference type="ARBA" id="ARBA00004613"/>
    </source>
</evidence>
<dbReference type="EMBL" id="JANJYI010000004">
    <property type="protein sequence ID" value="KAK2651893.1"/>
    <property type="molecule type" value="Genomic_DNA"/>
</dbReference>
<name>A0AAD9X386_9ROSI</name>
<organism evidence="7 8">
    <name type="scientific">Dipteronia dyeriana</name>
    <dbReference type="NCBI Taxonomy" id="168575"/>
    <lineage>
        <taxon>Eukaryota</taxon>
        <taxon>Viridiplantae</taxon>
        <taxon>Streptophyta</taxon>
        <taxon>Embryophyta</taxon>
        <taxon>Tracheophyta</taxon>
        <taxon>Spermatophyta</taxon>
        <taxon>Magnoliopsida</taxon>
        <taxon>eudicotyledons</taxon>
        <taxon>Gunneridae</taxon>
        <taxon>Pentapetalae</taxon>
        <taxon>rosids</taxon>
        <taxon>malvids</taxon>
        <taxon>Sapindales</taxon>
        <taxon>Sapindaceae</taxon>
        <taxon>Hippocastanoideae</taxon>
        <taxon>Acereae</taxon>
        <taxon>Dipteronia</taxon>
    </lineage>
</organism>
<comment type="similarity">
    <text evidence="2 6">Belongs to the plant self-incompatibility (S1) protein family.</text>
</comment>
<protein>
    <recommendedName>
        <fullName evidence="6">S-protein homolog</fullName>
    </recommendedName>
</protein>
<reference evidence="7" key="1">
    <citation type="journal article" date="2023" name="Plant J.">
        <title>Genome sequences and population genomics provide insights into the demographic history, inbreeding, and mutation load of two 'living fossil' tree species of Dipteronia.</title>
        <authorList>
            <person name="Feng Y."/>
            <person name="Comes H.P."/>
            <person name="Chen J."/>
            <person name="Zhu S."/>
            <person name="Lu R."/>
            <person name="Zhang X."/>
            <person name="Li P."/>
            <person name="Qiu J."/>
            <person name="Olsen K.M."/>
            <person name="Qiu Y."/>
        </authorList>
    </citation>
    <scope>NUCLEOTIDE SEQUENCE</scope>
    <source>
        <strain evidence="7">KIB01</strain>
    </source>
</reference>
<feature type="chain" id="PRO_5041781499" description="S-protein homolog" evidence="6">
    <location>
        <begin position="24"/>
        <end position="134"/>
    </location>
</feature>
<gene>
    <name evidence="7" type="ORF">Ddye_011749</name>
</gene>
<keyword evidence="8" id="KW-1185">Reference proteome</keyword>
<accession>A0AAD9X386</accession>
<dbReference type="PANTHER" id="PTHR31232:SF133">
    <property type="entry name" value="S-PROTEIN HOMOLOG"/>
    <property type="match status" value="1"/>
</dbReference>
<feature type="signal peptide" evidence="6">
    <location>
        <begin position="1"/>
        <end position="23"/>
    </location>
</feature>
<dbReference type="Pfam" id="PF05938">
    <property type="entry name" value="Self-incomp_S1"/>
    <property type="match status" value="1"/>
</dbReference>
<dbReference type="GO" id="GO:0005576">
    <property type="term" value="C:extracellular region"/>
    <property type="evidence" value="ECO:0007669"/>
    <property type="project" value="UniProtKB-SubCell"/>
</dbReference>
<evidence type="ECO:0000256" key="6">
    <source>
        <dbReference type="RuleBase" id="RU367044"/>
    </source>
</evidence>
<proteinExistence type="inferred from homology"/>
<comment type="caution">
    <text evidence="7">The sequence shown here is derived from an EMBL/GenBank/DDBJ whole genome shotgun (WGS) entry which is preliminary data.</text>
</comment>
<evidence type="ECO:0000256" key="3">
    <source>
        <dbReference type="ARBA" id="ARBA00022471"/>
    </source>
</evidence>
<keyword evidence="4 6" id="KW-0964">Secreted</keyword>
<sequence length="134" mass="15690">MMSAYKLVLVLVSFVMLQTICEAGLLPAKRTINITNYVYASSSEVDITVHCKSGDDDLGQHVLPYKGSYSFRFRPRGNSLFYCSFAWQNQFKRFDIYVDKRDHKLCRVCKWFIKEGGPCFWNYGNKDVECKQWQ</sequence>
<keyword evidence="5 6" id="KW-0732">Signal</keyword>
<keyword evidence="3 6" id="KW-0713">Self-incompatibility</keyword>
<dbReference type="PANTHER" id="PTHR31232">
    <property type="match status" value="1"/>
</dbReference>
<dbReference type="InterPro" id="IPR010264">
    <property type="entry name" value="Self-incomp_S1"/>
</dbReference>
<dbReference type="Proteomes" id="UP001280121">
    <property type="component" value="Unassembled WGS sequence"/>
</dbReference>
<evidence type="ECO:0000256" key="4">
    <source>
        <dbReference type="ARBA" id="ARBA00022525"/>
    </source>
</evidence>
<dbReference type="GO" id="GO:0060320">
    <property type="term" value="P:rejection of self pollen"/>
    <property type="evidence" value="ECO:0007669"/>
    <property type="project" value="UniProtKB-KW"/>
</dbReference>
<evidence type="ECO:0000256" key="5">
    <source>
        <dbReference type="ARBA" id="ARBA00022729"/>
    </source>
</evidence>
<evidence type="ECO:0000256" key="2">
    <source>
        <dbReference type="ARBA" id="ARBA00005581"/>
    </source>
</evidence>
<evidence type="ECO:0000313" key="8">
    <source>
        <dbReference type="Proteomes" id="UP001280121"/>
    </source>
</evidence>
<comment type="subcellular location">
    <subcellularLocation>
        <location evidence="1 6">Secreted</location>
    </subcellularLocation>
</comment>